<name>A0A917VK90_9ACTN</name>
<feature type="chain" id="PRO_5038032691" description="Secreted protein" evidence="1">
    <location>
        <begin position="22"/>
        <end position="60"/>
    </location>
</feature>
<comment type="caution">
    <text evidence="2">The sequence shown here is derived from an EMBL/GenBank/DDBJ whole genome shotgun (WGS) entry which is preliminary data.</text>
</comment>
<evidence type="ECO:0000313" key="3">
    <source>
        <dbReference type="Proteomes" id="UP000645217"/>
    </source>
</evidence>
<evidence type="ECO:0008006" key="4">
    <source>
        <dbReference type="Google" id="ProtNLM"/>
    </source>
</evidence>
<evidence type="ECO:0000256" key="1">
    <source>
        <dbReference type="SAM" id="SignalP"/>
    </source>
</evidence>
<evidence type="ECO:0000313" key="2">
    <source>
        <dbReference type="EMBL" id="GGK89150.1"/>
    </source>
</evidence>
<organism evidence="2 3">
    <name type="scientific">Sphaerisporangium melleum</name>
    <dbReference type="NCBI Taxonomy" id="321316"/>
    <lineage>
        <taxon>Bacteria</taxon>
        <taxon>Bacillati</taxon>
        <taxon>Actinomycetota</taxon>
        <taxon>Actinomycetes</taxon>
        <taxon>Streptosporangiales</taxon>
        <taxon>Streptosporangiaceae</taxon>
        <taxon>Sphaerisporangium</taxon>
    </lineage>
</organism>
<dbReference type="AlphaFoldDB" id="A0A917VK90"/>
<reference evidence="2" key="1">
    <citation type="journal article" date="2014" name="Int. J. Syst. Evol. Microbiol.">
        <title>Complete genome sequence of Corynebacterium casei LMG S-19264T (=DSM 44701T), isolated from a smear-ripened cheese.</title>
        <authorList>
            <consortium name="US DOE Joint Genome Institute (JGI-PGF)"/>
            <person name="Walter F."/>
            <person name="Albersmeier A."/>
            <person name="Kalinowski J."/>
            <person name="Ruckert C."/>
        </authorList>
    </citation>
    <scope>NUCLEOTIDE SEQUENCE</scope>
    <source>
        <strain evidence="2">JCM 13064</strain>
    </source>
</reference>
<keyword evidence="3" id="KW-1185">Reference proteome</keyword>
<accession>A0A917VK90</accession>
<dbReference type="Proteomes" id="UP000645217">
    <property type="component" value="Unassembled WGS sequence"/>
</dbReference>
<feature type="signal peptide" evidence="1">
    <location>
        <begin position="1"/>
        <end position="21"/>
    </location>
</feature>
<proteinExistence type="predicted"/>
<keyword evidence="1" id="KW-0732">Signal</keyword>
<reference evidence="2" key="2">
    <citation type="submission" date="2020-09" db="EMBL/GenBank/DDBJ databases">
        <authorList>
            <person name="Sun Q."/>
            <person name="Ohkuma M."/>
        </authorList>
    </citation>
    <scope>NUCLEOTIDE SEQUENCE</scope>
    <source>
        <strain evidence="2">JCM 13064</strain>
    </source>
</reference>
<dbReference type="EMBL" id="BMNT01000018">
    <property type="protein sequence ID" value="GGK89150.1"/>
    <property type="molecule type" value="Genomic_DNA"/>
</dbReference>
<gene>
    <name evidence="2" type="ORF">GCM10007964_34810</name>
</gene>
<sequence>MVLRKITALYWARLAAVKAVASSVAVTPKSPVTPRSRMAWTPAGMESCRKPAVLENTSTW</sequence>
<protein>
    <recommendedName>
        <fullName evidence="4">Secreted protein</fullName>
    </recommendedName>
</protein>